<dbReference type="FunFam" id="3.20.10.10:FF:000003">
    <property type="entry name" value="Branched-chain-amino-acid aminotransferase"/>
    <property type="match status" value="1"/>
</dbReference>
<dbReference type="PANTHER" id="PTHR42825:SF29">
    <property type="entry name" value="BRANCHED-CHAIN-AMINO-ACID AMINOTRANSFERASE"/>
    <property type="match status" value="1"/>
</dbReference>
<dbReference type="GO" id="GO:0008652">
    <property type="term" value="P:amino acid biosynthetic process"/>
    <property type="evidence" value="ECO:0007669"/>
    <property type="project" value="UniProtKB-KW"/>
</dbReference>
<sequence>MTVSMDRSDARDFGPNYWDTDYVNLRGIQRTKKQTLLMVTDGNRLMMVKVLRQPDGVEQETGERQRAAVKAEVMYSPPACMFISWTCFSTTFVRPRLRWCVVSDSGEAMSARRVLVPASTNILYRLTSWRRIASRSASSFHQPCVGTARSNEENADINWDDLGFGHVPTDYMYVMRCSRDDKFSSGVLNRYGNIELSPSAGVLNYGQGLFEGLKAYQKQDGSGFLLFRPEENARRMQRGAERMCMPSLSVVQFIHAVKETVLANKRWVPPQGKGSLYIRPLLIGIGPVLGLAPAPDYMFLIYAAPVGTYFKEGLAPINLVIDDKIHRATPGGTGDVKTISNYAPALKAQTEAKTKGFTDVIYLDSINKKYLEEASSCNLFIVKGDVISTPATMGTILPGVTRKSIIEIAIDYGFRVEERLVSLEDLLDADEVFCTGTAVVVAPVSSITYQDQRYEYKTGTETVTQKLYNILTAIQMGLVEDRKNWTVEIK</sequence>
<dbReference type="CDD" id="cd01557">
    <property type="entry name" value="BCAT_beta_family"/>
    <property type="match status" value="1"/>
</dbReference>
<evidence type="ECO:0000256" key="6">
    <source>
        <dbReference type="RuleBase" id="RU004106"/>
    </source>
</evidence>
<reference evidence="10" key="2">
    <citation type="submission" date="2021-05" db="UniProtKB">
        <authorList>
            <consortium name="EnsemblPlants"/>
        </authorList>
    </citation>
    <scope>IDENTIFICATION</scope>
    <source>
        <strain evidence="10">subsp. malaccensis</strain>
    </source>
</reference>
<dbReference type="InterPro" id="IPR033939">
    <property type="entry name" value="BCAT_family"/>
</dbReference>
<dbReference type="EC" id="2.6.1.42" evidence="8"/>
<dbReference type="Pfam" id="PF01063">
    <property type="entry name" value="Aminotran_4"/>
    <property type="match status" value="1"/>
</dbReference>
<keyword evidence="11" id="KW-1185">Reference proteome</keyword>
<dbReference type="NCBIfam" id="TIGR01123">
    <property type="entry name" value="ilvE_II"/>
    <property type="match status" value="1"/>
</dbReference>
<comment type="catalytic activity">
    <reaction evidence="8">
        <text>L-leucine + 2-oxoglutarate = 4-methyl-2-oxopentanoate + L-glutamate</text>
        <dbReference type="Rhea" id="RHEA:18321"/>
        <dbReference type="ChEBI" id="CHEBI:16810"/>
        <dbReference type="ChEBI" id="CHEBI:17865"/>
        <dbReference type="ChEBI" id="CHEBI:29985"/>
        <dbReference type="ChEBI" id="CHEBI:57427"/>
        <dbReference type="EC" id="2.6.1.42"/>
    </reaction>
</comment>
<dbReference type="InParanoid" id="A0A804KBA6"/>
<reference evidence="9" key="1">
    <citation type="submission" date="2021-03" db="EMBL/GenBank/DDBJ databases">
        <authorList>
            <consortium name="Genoscope - CEA"/>
            <person name="William W."/>
        </authorList>
    </citation>
    <scope>NUCLEOTIDE SEQUENCE</scope>
    <source>
        <strain evidence="9">Doubled-haploid Pahang</strain>
    </source>
</reference>
<dbReference type="PROSITE" id="PS00770">
    <property type="entry name" value="AA_TRANSFER_CLASS_4"/>
    <property type="match status" value="1"/>
</dbReference>
<dbReference type="AlphaFoldDB" id="A0A804KBA6"/>
<dbReference type="InterPro" id="IPR005786">
    <property type="entry name" value="B_amino_transII"/>
</dbReference>
<dbReference type="OMA" id="KATRREN"/>
<gene>
    <name evidence="9" type="ORF">GSMUA_88020.1</name>
</gene>
<comment type="similarity">
    <text evidence="2 6">Belongs to the class-IV pyridoxal-phosphate-dependent aminotransferase family.</text>
</comment>
<dbReference type="FunCoup" id="A0A804KBA6">
    <property type="interactions" value="2084"/>
</dbReference>
<dbReference type="GO" id="GO:0004084">
    <property type="term" value="F:branched-chain-amino-acid transaminase activity"/>
    <property type="evidence" value="ECO:0000318"/>
    <property type="project" value="GO_Central"/>
</dbReference>
<dbReference type="FunFam" id="3.30.470.10:FF:000003">
    <property type="entry name" value="Branched-chain-amino-acid aminotransferase"/>
    <property type="match status" value="1"/>
</dbReference>
<dbReference type="InterPro" id="IPR018300">
    <property type="entry name" value="Aminotrans_IV_CS"/>
</dbReference>
<dbReference type="Gramene" id="Ma08_t27230.1">
    <property type="protein sequence ID" value="Ma08_p27230.1"/>
    <property type="gene ID" value="Ma08_g27230"/>
</dbReference>
<dbReference type="Gene3D" id="3.20.10.10">
    <property type="entry name" value="D-amino Acid Aminotransferase, subunit A, domain 2"/>
    <property type="match status" value="1"/>
</dbReference>
<dbReference type="GO" id="GO:0009082">
    <property type="term" value="P:branched-chain amino acid biosynthetic process"/>
    <property type="evidence" value="ECO:0007669"/>
    <property type="project" value="UniProtKB-KW"/>
</dbReference>
<dbReference type="InterPro" id="IPR043132">
    <property type="entry name" value="BCAT-like_C"/>
</dbReference>
<keyword evidence="3 8" id="KW-0032">Aminotransferase</keyword>
<dbReference type="EnsemblPlants" id="Ma08_t27230.1">
    <property type="protein sequence ID" value="Ma08_p27230.1"/>
    <property type="gene ID" value="Ma08_g27230"/>
</dbReference>
<evidence type="ECO:0000256" key="3">
    <source>
        <dbReference type="ARBA" id="ARBA00022576"/>
    </source>
</evidence>
<dbReference type="PANTHER" id="PTHR42825">
    <property type="entry name" value="AMINO ACID AMINOTRANSFERASE"/>
    <property type="match status" value="1"/>
</dbReference>
<evidence type="ECO:0000313" key="11">
    <source>
        <dbReference type="Proteomes" id="UP000012960"/>
    </source>
</evidence>
<keyword evidence="8" id="KW-0100">Branched-chain amino acid biosynthesis</keyword>
<comment type="catalytic activity">
    <reaction evidence="8">
        <text>L-valine + 2-oxoglutarate = 3-methyl-2-oxobutanoate + L-glutamate</text>
        <dbReference type="Rhea" id="RHEA:24813"/>
        <dbReference type="ChEBI" id="CHEBI:11851"/>
        <dbReference type="ChEBI" id="CHEBI:16810"/>
        <dbReference type="ChEBI" id="CHEBI:29985"/>
        <dbReference type="ChEBI" id="CHEBI:57762"/>
        <dbReference type="EC" id="2.6.1.42"/>
    </reaction>
</comment>
<dbReference type="NCBIfam" id="NF009897">
    <property type="entry name" value="PRK13357.1"/>
    <property type="match status" value="1"/>
</dbReference>
<evidence type="ECO:0000313" key="9">
    <source>
        <dbReference type="EMBL" id="CAG1832882.1"/>
    </source>
</evidence>
<keyword evidence="4 8" id="KW-0808">Transferase</keyword>
<comment type="catalytic activity">
    <reaction evidence="8">
        <text>L-isoleucine + 2-oxoglutarate = (S)-3-methyl-2-oxopentanoate + L-glutamate</text>
        <dbReference type="Rhea" id="RHEA:24801"/>
        <dbReference type="ChEBI" id="CHEBI:16810"/>
        <dbReference type="ChEBI" id="CHEBI:29985"/>
        <dbReference type="ChEBI" id="CHEBI:35146"/>
        <dbReference type="ChEBI" id="CHEBI:58045"/>
        <dbReference type="EC" id="2.6.1.42"/>
    </reaction>
</comment>
<organism evidence="10 11">
    <name type="scientific">Musa acuminata subsp. malaccensis</name>
    <name type="common">Wild banana</name>
    <name type="synonym">Musa malaccensis</name>
    <dbReference type="NCBI Taxonomy" id="214687"/>
    <lineage>
        <taxon>Eukaryota</taxon>
        <taxon>Viridiplantae</taxon>
        <taxon>Streptophyta</taxon>
        <taxon>Embryophyta</taxon>
        <taxon>Tracheophyta</taxon>
        <taxon>Spermatophyta</taxon>
        <taxon>Magnoliopsida</taxon>
        <taxon>Liliopsida</taxon>
        <taxon>Zingiberales</taxon>
        <taxon>Musaceae</taxon>
        <taxon>Musa</taxon>
    </lineage>
</organism>
<dbReference type="InterPro" id="IPR036038">
    <property type="entry name" value="Aminotransferase-like"/>
</dbReference>
<accession>A0A804KBA6</accession>
<name>A0A804KBA6_MUSAM</name>
<comment type="cofactor">
    <cofactor evidence="1 7">
        <name>pyridoxal 5'-phosphate</name>
        <dbReference type="ChEBI" id="CHEBI:597326"/>
    </cofactor>
</comment>
<dbReference type="InterPro" id="IPR043131">
    <property type="entry name" value="BCAT-like_N"/>
</dbReference>
<dbReference type="InterPro" id="IPR001544">
    <property type="entry name" value="Aminotrans_IV"/>
</dbReference>
<evidence type="ECO:0000256" key="7">
    <source>
        <dbReference type="RuleBase" id="RU004516"/>
    </source>
</evidence>
<evidence type="ECO:0000256" key="8">
    <source>
        <dbReference type="RuleBase" id="RU004517"/>
    </source>
</evidence>
<evidence type="ECO:0000256" key="1">
    <source>
        <dbReference type="ARBA" id="ARBA00001933"/>
    </source>
</evidence>
<keyword evidence="5 7" id="KW-0663">Pyridoxal phosphate</keyword>
<dbReference type="Gene3D" id="3.30.470.10">
    <property type="match status" value="1"/>
</dbReference>
<evidence type="ECO:0000313" key="10">
    <source>
        <dbReference type="EnsemblPlants" id="Ma08_p27230.1"/>
    </source>
</evidence>
<dbReference type="GO" id="GO:0005737">
    <property type="term" value="C:cytoplasm"/>
    <property type="evidence" value="ECO:0007669"/>
    <property type="project" value="UniProtKB-ARBA"/>
</dbReference>
<dbReference type="Proteomes" id="UP000012960">
    <property type="component" value="Unplaced"/>
</dbReference>
<evidence type="ECO:0000256" key="5">
    <source>
        <dbReference type="ARBA" id="ARBA00022898"/>
    </source>
</evidence>
<evidence type="ECO:0000256" key="2">
    <source>
        <dbReference type="ARBA" id="ARBA00009320"/>
    </source>
</evidence>
<protein>
    <recommendedName>
        <fullName evidence="8">Branched-chain-amino-acid aminotransferase</fullName>
        <ecNumber evidence="8">2.6.1.42</ecNumber>
    </recommendedName>
</protein>
<keyword evidence="8" id="KW-0028">Amino-acid biosynthesis</keyword>
<evidence type="ECO:0000256" key="4">
    <source>
        <dbReference type="ARBA" id="ARBA00022679"/>
    </source>
</evidence>
<dbReference type="EMBL" id="HG996472">
    <property type="protein sequence ID" value="CAG1832882.1"/>
    <property type="molecule type" value="Genomic_DNA"/>
</dbReference>
<proteinExistence type="inferred from homology"/>
<dbReference type="SUPFAM" id="SSF56752">
    <property type="entry name" value="D-aminoacid aminotransferase-like PLP-dependent enzymes"/>
    <property type="match status" value="1"/>
</dbReference>